<accession>A0ACC2N6E3</accession>
<reference evidence="1" key="1">
    <citation type="submission" date="2023-04" db="EMBL/GenBank/DDBJ databases">
        <title>A chromosome-level genome assembly of the parasitoid wasp Eretmocerus hayati.</title>
        <authorList>
            <person name="Zhong Y."/>
            <person name="Liu S."/>
            <person name="Liu Y."/>
        </authorList>
    </citation>
    <scope>NUCLEOTIDE SEQUENCE</scope>
    <source>
        <strain evidence="1">ZJU_SS_LIU_2023</strain>
    </source>
</reference>
<gene>
    <name evidence="1" type="ORF">QAD02_007561</name>
</gene>
<proteinExistence type="predicted"/>
<organism evidence="1 2">
    <name type="scientific">Eretmocerus hayati</name>
    <dbReference type="NCBI Taxonomy" id="131215"/>
    <lineage>
        <taxon>Eukaryota</taxon>
        <taxon>Metazoa</taxon>
        <taxon>Ecdysozoa</taxon>
        <taxon>Arthropoda</taxon>
        <taxon>Hexapoda</taxon>
        <taxon>Insecta</taxon>
        <taxon>Pterygota</taxon>
        <taxon>Neoptera</taxon>
        <taxon>Endopterygota</taxon>
        <taxon>Hymenoptera</taxon>
        <taxon>Apocrita</taxon>
        <taxon>Proctotrupomorpha</taxon>
        <taxon>Chalcidoidea</taxon>
        <taxon>Aphelinidae</taxon>
        <taxon>Aphelininae</taxon>
        <taxon>Eretmocerus</taxon>
    </lineage>
</organism>
<keyword evidence="2" id="KW-1185">Reference proteome</keyword>
<dbReference type="Proteomes" id="UP001239111">
    <property type="component" value="Chromosome 4"/>
</dbReference>
<protein>
    <submittedName>
        <fullName evidence="1">Uncharacterized protein</fullName>
    </submittedName>
</protein>
<comment type="caution">
    <text evidence="1">The sequence shown here is derived from an EMBL/GenBank/DDBJ whole genome shotgun (WGS) entry which is preliminary data.</text>
</comment>
<sequence length="509" mass="57650">MSNYASHEDNRKKVCAPCGNKIIFGRKKISEFAITDRFEKCVKSKLEPNFSLTNSKFPVSICVTCRLTLSEHEKDIKRRPMPTMPNHGDIVLLKETRNSTNDIRICLCYICLKARSSDHQKPSKGRGHLRENISNTINGSNGLYGAGSNSIHTETTEISRLTPKVSTSICVQCRQEISRGKSHVCRRNPNKAMIKRVATRNLSIEIERLPEDSQLRIAHSILKRTANQSSDPRARKNLELNMNTFGRPKKILYNAEEKGNTQFSAMSLDNLQTNTGSSRRSMLKVTNFIRAHAGRNAIPPHYRDHMKDMSNVLENYYKTGEFYFDIVKGKPKEKRYVIYADASELTNAVIENRRVYGNYQTKVMADSGQGFFKVCATYLPEGYSESQDEYVPEKKRRLYASGGTVGQKSKLTSVNRLIMLCIVPNIAETYDNVKLLFQLTNINKISFKYVSDIKLLLTTNGLQTASATCPCPWCNITLQELRKPEIACDTQKAPIELRTSRDLSSALES</sequence>
<evidence type="ECO:0000313" key="2">
    <source>
        <dbReference type="Proteomes" id="UP001239111"/>
    </source>
</evidence>
<evidence type="ECO:0000313" key="1">
    <source>
        <dbReference type="EMBL" id="KAJ8665899.1"/>
    </source>
</evidence>
<name>A0ACC2N6E3_9HYME</name>
<dbReference type="EMBL" id="CM056744">
    <property type="protein sequence ID" value="KAJ8665899.1"/>
    <property type="molecule type" value="Genomic_DNA"/>
</dbReference>